<dbReference type="STRING" id="383372.Rcas_0386"/>
<feature type="region of interest" description="Disordered" evidence="9">
    <location>
        <begin position="517"/>
        <end position="537"/>
    </location>
</feature>
<organism evidence="12 13">
    <name type="scientific">Roseiflexus castenholzii (strain DSM 13941 / HLO8)</name>
    <dbReference type="NCBI Taxonomy" id="383372"/>
    <lineage>
        <taxon>Bacteria</taxon>
        <taxon>Bacillati</taxon>
        <taxon>Chloroflexota</taxon>
        <taxon>Chloroflexia</taxon>
        <taxon>Chloroflexales</taxon>
        <taxon>Roseiflexineae</taxon>
        <taxon>Roseiflexaceae</taxon>
        <taxon>Roseiflexus</taxon>
    </lineage>
</organism>
<dbReference type="SUPFAM" id="SSF56112">
    <property type="entry name" value="Protein kinase-like (PK-like)"/>
    <property type="match status" value="1"/>
</dbReference>
<dbReference type="EC" id="2.7.11.1" evidence="1"/>
<evidence type="ECO:0000256" key="4">
    <source>
        <dbReference type="ARBA" id="ARBA00022741"/>
    </source>
</evidence>
<keyword evidence="10" id="KW-1133">Transmembrane helix</keyword>
<gene>
    <name evidence="12" type="ordered locus">Rcas_0386</name>
</gene>
<name>A7NGD1_ROSCS</name>
<evidence type="ECO:0000256" key="9">
    <source>
        <dbReference type="SAM" id="MobiDB-lite"/>
    </source>
</evidence>
<evidence type="ECO:0000313" key="13">
    <source>
        <dbReference type="Proteomes" id="UP000000263"/>
    </source>
</evidence>
<evidence type="ECO:0000256" key="7">
    <source>
        <dbReference type="ARBA" id="ARBA00047899"/>
    </source>
</evidence>
<evidence type="ECO:0000256" key="8">
    <source>
        <dbReference type="ARBA" id="ARBA00048679"/>
    </source>
</evidence>
<dbReference type="PANTHER" id="PTHR24363">
    <property type="entry name" value="SERINE/THREONINE PROTEIN KINASE"/>
    <property type="match status" value="1"/>
</dbReference>
<comment type="catalytic activity">
    <reaction evidence="7">
        <text>L-threonyl-[protein] + ATP = O-phospho-L-threonyl-[protein] + ADP + H(+)</text>
        <dbReference type="Rhea" id="RHEA:46608"/>
        <dbReference type="Rhea" id="RHEA-COMP:11060"/>
        <dbReference type="Rhea" id="RHEA-COMP:11605"/>
        <dbReference type="ChEBI" id="CHEBI:15378"/>
        <dbReference type="ChEBI" id="CHEBI:30013"/>
        <dbReference type="ChEBI" id="CHEBI:30616"/>
        <dbReference type="ChEBI" id="CHEBI:61977"/>
        <dbReference type="ChEBI" id="CHEBI:456216"/>
        <dbReference type="EC" id="2.7.11.1"/>
    </reaction>
</comment>
<keyword evidence="10" id="KW-0812">Transmembrane</keyword>
<sequence length="785" mass="81921">MPIANAPAVHQTRFHVLTPGTILQDRYLIERLLDRSPAGDFYLARDQRTKQPVDVKAITRTEPDVDTLFAREVAALASLRHPALPAVVDMFAAPLGRFIVFDHIPGLSLEDIRARSPHAQLDADSAIRLLQPVLDALDQMHRHPARLAHRNVRPANIRITDAGQVYLTNPDVAGRSGAPFDGRDLHADLCGIGATLYTLLTGAAPPLPAERVQHDTLRPVRQVRPDLSPELAQVIQRLLSFDPAQQYASAAEAHRALTEAAPDVICPRCSKPNRASARFCRSCGAPLPASDPRSAIRAFIGKLPSLPVATSPPDTATATFDFHTPTTSAATTVAAVSGVASKSATPALPSADAPTVDSPPADAPTVTSPPADATTFISPPADAPTVTSPPTDAATSISPPGKPASVEATAEAPAVSIPAPPPAGAPPAAPVGGAQRQRSMLIGGIIAAIVLLLACVGGGYFALGAVGLLPGSATAVSGVSPAPQATRTPATGGSAATAEARQNATATAIAIAQRATGTARAEGQTTTAQAGQSSEQQTATAMARQTVAVAAQQTAAAIAAATQTAAVPTATPAPQSLIPQPGALSLADYQAQTRGLRQLLFETFDRGERTKAIWTQVDNERRRAALRDNLYYLTVKTPDLTTWYTWSRDLGNTYNIELSVAFQTVGAPASVGIAFDVQPDANSGLFFEVTSDKRWLFSTVVDGQFITEGSTGLIPDEIIVDGVGTNVLWVVRTPSEIQLWINSKHVATLPPSPFPGGQAGVCASSFSGLTEPATVIVDNFRARAP</sequence>
<keyword evidence="4" id="KW-0547">Nucleotide-binding</keyword>
<keyword evidence="3" id="KW-0808">Transferase</keyword>
<dbReference type="InterPro" id="IPR026870">
    <property type="entry name" value="Zinc_ribbon_dom"/>
</dbReference>
<keyword evidence="5 12" id="KW-0418">Kinase</keyword>
<dbReference type="Pfam" id="PF00069">
    <property type="entry name" value="Pkinase"/>
    <property type="match status" value="1"/>
</dbReference>
<proteinExistence type="predicted"/>
<evidence type="ECO:0000256" key="1">
    <source>
        <dbReference type="ARBA" id="ARBA00012513"/>
    </source>
</evidence>
<keyword evidence="13" id="KW-1185">Reference proteome</keyword>
<dbReference type="CDD" id="cd14014">
    <property type="entry name" value="STKc_PknB_like"/>
    <property type="match status" value="1"/>
</dbReference>
<dbReference type="HOGENOM" id="CLU_357103_0_0_0"/>
<evidence type="ECO:0000256" key="6">
    <source>
        <dbReference type="ARBA" id="ARBA00022840"/>
    </source>
</evidence>
<dbReference type="Gene3D" id="1.10.510.10">
    <property type="entry name" value="Transferase(Phosphotransferase) domain 1"/>
    <property type="match status" value="1"/>
</dbReference>
<dbReference type="GO" id="GO:0005524">
    <property type="term" value="F:ATP binding"/>
    <property type="evidence" value="ECO:0007669"/>
    <property type="project" value="UniProtKB-KW"/>
</dbReference>
<reference evidence="12 13" key="1">
    <citation type="submission" date="2007-08" db="EMBL/GenBank/DDBJ databases">
        <title>Complete sequence of Roseiflexus castenholzii DSM 13941.</title>
        <authorList>
            <consortium name="US DOE Joint Genome Institute"/>
            <person name="Copeland A."/>
            <person name="Lucas S."/>
            <person name="Lapidus A."/>
            <person name="Barry K."/>
            <person name="Glavina del Rio T."/>
            <person name="Dalin E."/>
            <person name="Tice H."/>
            <person name="Pitluck S."/>
            <person name="Thompson L.S."/>
            <person name="Brettin T."/>
            <person name="Bruce D."/>
            <person name="Detter J.C."/>
            <person name="Han C."/>
            <person name="Tapia R."/>
            <person name="Schmutz J."/>
            <person name="Larimer F."/>
            <person name="Land M."/>
            <person name="Hauser L."/>
            <person name="Kyrpides N."/>
            <person name="Mikhailova N."/>
            <person name="Bryant D.A."/>
            <person name="Hanada S."/>
            <person name="Tsukatani Y."/>
            <person name="Richardson P."/>
        </authorList>
    </citation>
    <scope>NUCLEOTIDE SEQUENCE [LARGE SCALE GENOMIC DNA]</scope>
    <source>
        <strain evidence="13">DSM 13941 / HLO8</strain>
    </source>
</reference>
<dbReference type="Proteomes" id="UP000000263">
    <property type="component" value="Chromosome"/>
</dbReference>
<dbReference type="Pfam" id="PF13240">
    <property type="entry name" value="Zn_Ribbon_1"/>
    <property type="match status" value="1"/>
</dbReference>
<comment type="catalytic activity">
    <reaction evidence="8">
        <text>L-seryl-[protein] + ATP = O-phospho-L-seryl-[protein] + ADP + H(+)</text>
        <dbReference type="Rhea" id="RHEA:17989"/>
        <dbReference type="Rhea" id="RHEA-COMP:9863"/>
        <dbReference type="Rhea" id="RHEA-COMP:11604"/>
        <dbReference type="ChEBI" id="CHEBI:15378"/>
        <dbReference type="ChEBI" id="CHEBI:29999"/>
        <dbReference type="ChEBI" id="CHEBI:30616"/>
        <dbReference type="ChEBI" id="CHEBI:83421"/>
        <dbReference type="ChEBI" id="CHEBI:456216"/>
        <dbReference type="EC" id="2.7.11.1"/>
    </reaction>
</comment>
<accession>A7NGD1</accession>
<feature type="compositionally biased region" description="Polar residues" evidence="9">
    <location>
        <begin position="385"/>
        <end position="398"/>
    </location>
</feature>
<dbReference type="PANTHER" id="PTHR24363:SF0">
    <property type="entry name" value="SERINE_THREONINE KINASE LIKE DOMAIN CONTAINING 1"/>
    <property type="match status" value="1"/>
</dbReference>
<evidence type="ECO:0000256" key="2">
    <source>
        <dbReference type="ARBA" id="ARBA00022527"/>
    </source>
</evidence>
<keyword evidence="10" id="KW-0472">Membrane</keyword>
<feature type="compositionally biased region" description="Polar residues" evidence="9">
    <location>
        <begin position="523"/>
        <end position="535"/>
    </location>
</feature>
<dbReference type="AlphaFoldDB" id="A7NGD1"/>
<keyword evidence="2 12" id="KW-0723">Serine/threonine-protein kinase</keyword>
<dbReference type="EMBL" id="CP000804">
    <property type="protein sequence ID" value="ABU56518.1"/>
    <property type="molecule type" value="Genomic_DNA"/>
</dbReference>
<keyword evidence="6" id="KW-0067">ATP-binding</keyword>
<feature type="region of interest" description="Disordered" evidence="9">
    <location>
        <begin position="344"/>
        <end position="432"/>
    </location>
</feature>
<dbReference type="Gene3D" id="3.30.200.20">
    <property type="entry name" value="Phosphorylase Kinase, domain 1"/>
    <property type="match status" value="1"/>
</dbReference>
<dbReference type="InterPro" id="IPR011009">
    <property type="entry name" value="Kinase-like_dom_sf"/>
</dbReference>
<evidence type="ECO:0000313" key="12">
    <source>
        <dbReference type="EMBL" id="ABU56518.1"/>
    </source>
</evidence>
<feature type="domain" description="Protein kinase" evidence="11">
    <location>
        <begin position="27"/>
        <end position="257"/>
    </location>
</feature>
<evidence type="ECO:0000256" key="5">
    <source>
        <dbReference type="ARBA" id="ARBA00022777"/>
    </source>
</evidence>
<protein>
    <recommendedName>
        <fullName evidence="1">non-specific serine/threonine protein kinase</fullName>
        <ecNumber evidence="1">2.7.11.1</ecNumber>
    </recommendedName>
</protein>
<feature type="compositionally biased region" description="Pro residues" evidence="9">
    <location>
        <begin position="418"/>
        <end position="429"/>
    </location>
</feature>
<dbReference type="Gene3D" id="2.60.120.560">
    <property type="entry name" value="Exo-inulinase, domain 1"/>
    <property type="match status" value="1"/>
</dbReference>
<evidence type="ECO:0000256" key="10">
    <source>
        <dbReference type="SAM" id="Phobius"/>
    </source>
</evidence>
<dbReference type="eggNOG" id="COG0515">
    <property type="taxonomic scope" value="Bacteria"/>
</dbReference>
<evidence type="ECO:0000259" key="11">
    <source>
        <dbReference type="PROSITE" id="PS50011"/>
    </source>
</evidence>
<feature type="region of interest" description="Disordered" evidence="9">
    <location>
        <begin position="475"/>
        <end position="499"/>
    </location>
</feature>
<dbReference type="KEGG" id="rca:Rcas_0386"/>
<feature type="transmembrane region" description="Helical" evidence="10">
    <location>
        <begin position="441"/>
        <end position="463"/>
    </location>
</feature>
<dbReference type="InterPro" id="IPR000719">
    <property type="entry name" value="Prot_kinase_dom"/>
</dbReference>
<dbReference type="SMART" id="SM00220">
    <property type="entry name" value="S_TKc"/>
    <property type="match status" value="1"/>
</dbReference>
<dbReference type="PROSITE" id="PS50011">
    <property type="entry name" value="PROTEIN_KINASE_DOM"/>
    <property type="match status" value="1"/>
</dbReference>
<dbReference type="GO" id="GO:0004674">
    <property type="term" value="F:protein serine/threonine kinase activity"/>
    <property type="evidence" value="ECO:0007669"/>
    <property type="project" value="UniProtKB-KW"/>
</dbReference>
<evidence type="ECO:0000256" key="3">
    <source>
        <dbReference type="ARBA" id="ARBA00022679"/>
    </source>
</evidence>